<dbReference type="PROSITE" id="PS50995">
    <property type="entry name" value="HTH_MARR_2"/>
    <property type="match status" value="1"/>
</dbReference>
<organism evidence="2 3">
    <name type="scientific">Variovorax ginsengisoli</name>
    <dbReference type="NCBI Taxonomy" id="363844"/>
    <lineage>
        <taxon>Bacteria</taxon>
        <taxon>Pseudomonadati</taxon>
        <taxon>Pseudomonadota</taxon>
        <taxon>Betaproteobacteria</taxon>
        <taxon>Burkholderiales</taxon>
        <taxon>Comamonadaceae</taxon>
        <taxon>Variovorax</taxon>
    </lineage>
</organism>
<dbReference type="SUPFAM" id="SSF46785">
    <property type="entry name" value="Winged helix' DNA-binding domain"/>
    <property type="match status" value="1"/>
</dbReference>
<dbReference type="Gene3D" id="1.10.10.10">
    <property type="entry name" value="Winged helix-like DNA-binding domain superfamily/Winged helix DNA-binding domain"/>
    <property type="match status" value="1"/>
</dbReference>
<evidence type="ECO:0000313" key="2">
    <source>
        <dbReference type="EMBL" id="MDO1532763.1"/>
    </source>
</evidence>
<dbReference type="InterPro" id="IPR039422">
    <property type="entry name" value="MarR/SlyA-like"/>
</dbReference>
<dbReference type="InterPro" id="IPR036390">
    <property type="entry name" value="WH_DNA-bd_sf"/>
</dbReference>
<evidence type="ECO:0000259" key="1">
    <source>
        <dbReference type="PROSITE" id="PS50995"/>
    </source>
</evidence>
<accession>A0ABT8S1S0</accession>
<dbReference type="PANTHER" id="PTHR33164">
    <property type="entry name" value="TRANSCRIPTIONAL REGULATOR, MARR FAMILY"/>
    <property type="match status" value="1"/>
</dbReference>
<dbReference type="SMART" id="SM00347">
    <property type="entry name" value="HTH_MARR"/>
    <property type="match status" value="1"/>
</dbReference>
<name>A0ABT8S1S0_9BURK</name>
<gene>
    <name evidence="2" type="ORF">Q2T77_10725</name>
</gene>
<feature type="domain" description="HTH marR-type" evidence="1">
    <location>
        <begin position="1"/>
        <end position="143"/>
    </location>
</feature>
<protein>
    <submittedName>
        <fullName evidence="2">MarR family transcriptional regulator</fullName>
    </submittedName>
</protein>
<dbReference type="Pfam" id="PF12802">
    <property type="entry name" value="MarR_2"/>
    <property type="match status" value="1"/>
</dbReference>
<dbReference type="Proteomes" id="UP001169027">
    <property type="component" value="Unassembled WGS sequence"/>
</dbReference>
<keyword evidence="3" id="KW-1185">Reference proteome</keyword>
<dbReference type="EMBL" id="JAUKVY010000006">
    <property type="protein sequence ID" value="MDO1532763.1"/>
    <property type="molecule type" value="Genomic_DNA"/>
</dbReference>
<evidence type="ECO:0000313" key="3">
    <source>
        <dbReference type="Proteomes" id="UP001169027"/>
    </source>
</evidence>
<proteinExistence type="predicted"/>
<dbReference type="InterPro" id="IPR000835">
    <property type="entry name" value="HTH_MarR-typ"/>
</dbReference>
<dbReference type="RefSeq" id="WP_301807928.1">
    <property type="nucleotide sequence ID" value="NZ_JAUJZH010000006.1"/>
</dbReference>
<reference evidence="2" key="1">
    <citation type="submission" date="2023-06" db="EMBL/GenBank/DDBJ databases">
        <authorList>
            <person name="Jiang Y."/>
            <person name="Liu Q."/>
        </authorList>
    </citation>
    <scope>NUCLEOTIDE SEQUENCE</scope>
    <source>
        <strain evidence="2">CGMCC 1.12090</strain>
    </source>
</reference>
<dbReference type="PRINTS" id="PR00598">
    <property type="entry name" value="HTHMARR"/>
</dbReference>
<dbReference type="InterPro" id="IPR036388">
    <property type="entry name" value="WH-like_DNA-bd_sf"/>
</dbReference>
<comment type="caution">
    <text evidence="2">The sequence shown here is derived from an EMBL/GenBank/DDBJ whole genome shotgun (WGS) entry which is preliminary data.</text>
</comment>
<dbReference type="PANTHER" id="PTHR33164:SF95">
    <property type="entry name" value="TRANSCRIPTIONAL REGULATOR"/>
    <property type="match status" value="1"/>
</dbReference>
<sequence length="158" mass="17568">MSTPTDAHAFIDLDHQPGHLIRRAHQISVSVFLDVVGREVTPIQYAMLMLLGQRPGLDQLTVAQEIAIDTSSCADIAARLEAKGLITRDVGARGQRSLHLTDDGRSLIQDLSVPIQTLQDTLLEGLTENESSELLRLLRKFVSLNNERSRAPLRKRRP</sequence>